<name>A0AAD6SYI5_9AGAR</name>
<reference evidence="2" key="1">
    <citation type="submission" date="2023-03" db="EMBL/GenBank/DDBJ databases">
        <title>Massive genome expansion in bonnet fungi (Mycena s.s.) driven by repeated elements and novel gene families across ecological guilds.</title>
        <authorList>
            <consortium name="Lawrence Berkeley National Laboratory"/>
            <person name="Harder C.B."/>
            <person name="Miyauchi S."/>
            <person name="Viragh M."/>
            <person name="Kuo A."/>
            <person name="Thoen E."/>
            <person name="Andreopoulos B."/>
            <person name="Lu D."/>
            <person name="Skrede I."/>
            <person name="Drula E."/>
            <person name="Henrissat B."/>
            <person name="Morin E."/>
            <person name="Kohler A."/>
            <person name="Barry K."/>
            <person name="LaButti K."/>
            <person name="Morin E."/>
            <person name="Salamov A."/>
            <person name="Lipzen A."/>
            <person name="Mereny Z."/>
            <person name="Hegedus B."/>
            <person name="Baldrian P."/>
            <person name="Stursova M."/>
            <person name="Weitz H."/>
            <person name="Taylor A."/>
            <person name="Grigoriev I.V."/>
            <person name="Nagy L.G."/>
            <person name="Martin F."/>
            <person name="Kauserud H."/>
        </authorList>
    </citation>
    <scope>NUCLEOTIDE SEQUENCE</scope>
    <source>
        <strain evidence="2">CBHHK200</strain>
    </source>
</reference>
<gene>
    <name evidence="2" type="ORF">C8F04DRAFT_601893</name>
</gene>
<dbReference type="SUPFAM" id="SSF52047">
    <property type="entry name" value="RNI-like"/>
    <property type="match status" value="1"/>
</dbReference>
<sequence>MDFLSIDEVHDWGATLDFETPPSSPESDTLLTDHDSVQEESEVIHYPVLTLPVELTSEIFCWTLVAPWPEVEGTPLEGPLRLGQICRLWREIALSTPALWTSLHLPLRRRIPESYLSRIQTVLSRTASLPLTISLTAQYRVQGDSEALRLRAMEEILNVLAPHSRTWAEISFKTPPDPLNALHSIHHQVPQLTSLELLLEFTPADGTVGTMFNHAPMLRNVHLSRFGSQRLALPWTQLTSLHVDSSRLHQLAETISWTPNLVELIVGDITEGGPLPHIPALPHLKSLIFTITSPYLQPIILSLLDAQVRKLKIGVYDLAPLLPTMAHPTAVEELSIDLDTLGVNSTSIESLTSMSSVRTLKIAAHDLTRFTGFSFQPIVSRLTQDPLFLPALESLTFILLQRSSVEDDYPADIDNLSDMLCVRWNNGIGLQRFEFLSRRALPDLDHRQVDLIAQGMQIRLETLPGLEVDFCRAEF</sequence>
<dbReference type="Proteomes" id="UP001218188">
    <property type="component" value="Unassembled WGS sequence"/>
</dbReference>
<dbReference type="InterPro" id="IPR032675">
    <property type="entry name" value="LRR_dom_sf"/>
</dbReference>
<dbReference type="AlphaFoldDB" id="A0AAD6SYI5"/>
<proteinExistence type="predicted"/>
<dbReference type="EMBL" id="JARJCM010000060">
    <property type="protein sequence ID" value="KAJ7034092.1"/>
    <property type="molecule type" value="Genomic_DNA"/>
</dbReference>
<comment type="caution">
    <text evidence="2">The sequence shown here is derived from an EMBL/GenBank/DDBJ whole genome shotgun (WGS) entry which is preliminary data.</text>
</comment>
<keyword evidence="3" id="KW-1185">Reference proteome</keyword>
<dbReference type="Gene3D" id="3.80.10.10">
    <property type="entry name" value="Ribonuclease Inhibitor"/>
    <property type="match status" value="1"/>
</dbReference>
<evidence type="ECO:0000313" key="3">
    <source>
        <dbReference type="Proteomes" id="UP001218188"/>
    </source>
</evidence>
<feature type="region of interest" description="Disordered" evidence="1">
    <location>
        <begin position="15"/>
        <end position="34"/>
    </location>
</feature>
<organism evidence="2 3">
    <name type="scientific">Mycena alexandri</name>
    <dbReference type="NCBI Taxonomy" id="1745969"/>
    <lineage>
        <taxon>Eukaryota</taxon>
        <taxon>Fungi</taxon>
        <taxon>Dikarya</taxon>
        <taxon>Basidiomycota</taxon>
        <taxon>Agaricomycotina</taxon>
        <taxon>Agaricomycetes</taxon>
        <taxon>Agaricomycetidae</taxon>
        <taxon>Agaricales</taxon>
        <taxon>Marasmiineae</taxon>
        <taxon>Mycenaceae</taxon>
        <taxon>Mycena</taxon>
    </lineage>
</organism>
<accession>A0AAD6SYI5</accession>
<evidence type="ECO:0000256" key="1">
    <source>
        <dbReference type="SAM" id="MobiDB-lite"/>
    </source>
</evidence>
<dbReference type="Gene3D" id="1.20.1280.50">
    <property type="match status" value="1"/>
</dbReference>
<evidence type="ECO:0008006" key="4">
    <source>
        <dbReference type="Google" id="ProtNLM"/>
    </source>
</evidence>
<evidence type="ECO:0000313" key="2">
    <source>
        <dbReference type="EMBL" id="KAJ7034092.1"/>
    </source>
</evidence>
<protein>
    <recommendedName>
        <fullName evidence="4">F-box domain-containing protein</fullName>
    </recommendedName>
</protein>